<dbReference type="PANTHER" id="PTHR43124:SF3">
    <property type="entry name" value="CHLORAMPHENICOL EFFLUX PUMP RV0191"/>
    <property type="match status" value="1"/>
</dbReference>
<dbReference type="Gene3D" id="1.20.1250.20">
    <property type="entry name" value="MFS general substrate transporter like domains"/>
    <property type="match status" value="1"/>
</dbReference>
<feature type="transmembrane region" description="Helical" evidence="6">
    <location>
        <begin position="345"/>
        <end position="366"/>
    </location>
</feature>
<comment type="caution">
    <text evidence="8">The sequence shown here is derived from an EMBL/GenBank/DDBJ whole genome shotgun (WGS) entry which is preliminary data.</text>
</comment>
<feature type="transmembrane region" description="Helical" evidence="6">
    <location>
        <begin position="309"/>
        <end position="333"/>
    </location>
</feature>
<dbReference type="OrthoDB" id="9810111at2"/>
<feature type="transmembrane region" description="Helical" evidence="6">
    <location>
        <begin position="59"/>
        <end position="79"/>
    </location>
</feature>
<feature type="transmembrane region" description="Helical" evidence="6">
    <location>
        <begin position="258"/>
        <end position="278"/>
    </location>
</feature>
<feature type="domain" description="Major facilitator superfamily (MFS) profile" evidence="7">
    <location>
        <begin position="25"/>
        <end position="396"/>
    </location>
</feature>
<accession>A0A5C4XJI9</accession>
<proteinExistence type="predicted"/>
<dbReference type="InterPro" id="IPR020846">
    <property type="entry name" value="MFS_dom"/>
</dbReference>
<comment type="subcellular location">
    <subcellularLocation>
        <location evidence="1">Cell membrane</location>
        <topology evidence="1">Multi-pass membrane protein</topology>
    </subcellularLocation>
</comment>
<dbReference type="Proteomes" id="UP000311605">
    <property type="component" value="Unassembled WGS sequence"/>
</dbReference>
<feature type="transmembrane region" description="Helical" evidence="6">
    <location>
        <begin position="175"/>
        <end position="195"/>
    </location>
</feature>
<evidence type="ECO:0000313" key="9">
    <source>
        <dbReference type="Proteomes" id="UP000311605"/>
    </source>
</evidence>
<protein>
    <submittedName>
        <fullName evidence="8">MFS transporter</fullName>
    </submittedName>
</protein>
<keyword evidence="9" id="KW-1185">Reference proteome</keyword>
<organism evidence="8 9">
    <name type="scientific">Aliirhizobium smilacinae</name>
    <dbReference type="NCBI Taxonomy" id="1395944"/>
    <lineage>
        <taxon>Bacteria</taxon>
        <taxon>Pseudomonadati</taxon>
        <taxon>Pseudomonadota</taxon>
        <taxon>Alphaproteobacteria</taxon>
        <taxon>Hyphomicrobiales</taxon>
        <taxon>Rhizobiaceae</taxon>
        <taxon>Aliirhizobium</taxon>
    </lineage>
</organism>
<name>A0A5C4XJI9_9HYPH</name>
<evidence type="ECO:0000256" key="1">
    <source>
        <dbReference type="ARBA" id="ARBA00004651"/>
    </source>
</evidence>
<dbReference type="AlphaFoldDB" id="A0A5C4XJI9"/>
<dbReference type="PANTHER" id="PTHR43124">
    <property type="entry name" value="PURINE EFFLUX PUMP PBUE"/>
    <property type="match status" value="1"/>
</dbReference>
<keyword evidence="5 6" id="KW-0472">Membrane</keyword>
<dbReference type="PROSITE" id="PS50850">
    <property type="entry name" value="MFS"/>
    <property type="match status" value="1"/>
</dbReference>
<dbReference type="EMBL" id="VDMN01000002">
    <property type="protein sequence ID" value="TNM63478.1"/>
    <property type="molecule type" value="Genomic_DNA"/>
</dbReference>
<dbReference type="CDD" id="cd17324">
    <property type="entry name" value="MFS_NepI_like"/>
    <property type="match status" value="1"/>
</dbReference>
<dbReference type="GO" id="GO:0022857">
    <property type="term" value="F:transmembrane transporter activity"/>
    <property type="evidence" value="ECO:0007669"/>
    <property type="project" value="InterPro"/>
</dbReference>
<dbReference type="InterPro" id="IPR050189">
    <property type="entry name" value="MFS_Efflux_Transporters"/>
</dbReference>
<evidence type="ECO:0000259" key="7">
    <source>
        <dbReference type="PROSITE" id="PS50850"/>
    </source>
</evidence>
<dbReference type="Pfam" id="PF07690">
    <property type="entry name" value="MFS_1"/>
    <property type="match status" value="1"/>
</dbReference>
<keyword evidence="4 6" id="KW-1133">Transmembrane helix</keyword>
<evidence type="ECO:0000256" key="6">
    <source>
        <dbReference type="SAM" id="Phobius"/>
    </source>
</evidence>
<gene>
    <name evidence="8" type="ORF">FHP24_11720</name>
</gene>
<dbReference type="InterPro" id="IPR011701">
    <property type="entry name" value="MFS"/>
</dbReference>
<evidence type="ECO:0000313" key="8">
    <source>
        <dbReference type="EMBL" id="TNM63478.1"/>
    </source>
</evidence>
<dbReference type="GO" id="GO:0005886">
    <property type="term" value="C:plasma membrane"/>
    <property type="evidence" value="ECO:0007669"/>
    <property type="project" value="UniProtKB-SubCell"/>
</dbReference>
<evidence type="ECO:0000256" key="2">
    <source>
        <dbReference type="ARBA" id="ARBA00022475"/>
    </source>
</evidence>
<feature type="transmembrane region" description="Helical" evidence="6">
    <location>
        <begin position="91"/>
        <end position="114"/>
    </location>
</feature>
<evidence type="ECO:0000256" key="3">
    <source>
        <dbReference type="ARBA" id="ARBA00022692"/>
    </source>
</evidence>
<feature type="transmembrane region" description="Helical" evidence="6">
    <location>
        <begin position="285"/>
        <end position="303"/>
    </location>
</feature>
<dbReference type="RefSeq" id="WP_139676389.1">
    <property type="nucleotide sequence ID" value="NZ_VDMN01000002.1"/>
</dbReference>
<reference evidence="8 9" key="1">
    <citation type="submission" date="2019-06" db="EMBL/GenBank/DDBJ databases">
        <title>The draft genome of Rhizobium smilacinae PTYR-5.</title>
        <authorList>
            <person name="Liu L."/>
            <person name="Li L."/>
            <person name="Zhang X."/>
        </authorList>
    </citation>
    <scope>NUCLEOTIDE SEQUENCE [LARGE SCALE GENOMIC DNA]</scope>
    <source>
        <strain evidence="8 9">PTYR-5</strain>
    </source>
</reference>
<feature type="transmembrane region" description="Helical" evidence="6">
    <location>
        <begin position="216"/>
        <end position="238"/>
    </location>
</feature>
<feature type="transmembrane region" description="Helical" evidence="6">
    <location>
        <begin position="20"/>
        <end position="39"/>
    </location>
</feature>
<keyword evidence="2" id="KW-1003">Cell membrane</keyword>
<feature type="transmembrane region" description="Helical" evidence="6">
    <location>
        <begin position="150"/>
        <end position="169"/>
    </location>
</feature>
<evidence type="ECO:0000256" key="5">
    <source>
        <dbReference type="ARBA" id="ARBA00023136"/>
    </source>
</evidence>
<feature type="transmembrane region" description="Helical" evidence="6">
    <location>
        <begin position="372"/>
        <end position="391"/>
    </location>
</feature>
<dbReference type="SUPFAM" id="SSF103473">
    <property type="entry name" value="MFS general substrate transporter"/>
    <property type="match status" value="1"/>
</dbReference>
<sequence length="401" mass="41813">MTHFHAGENKSGSQHHGGGAFPLLALIALALSGFITILTEALPAGLLSQIAEGLSVSQTAAGQMVTAYAIGSLLAAIPLTRATQGWRRRPLLTLAIAGFALANLVTAFSPSYILTMAARFIAGVSAGLLWALLAGYAARMVPDAQKGRAIAVAMAGTPLALSVGVPTATFLGTFVGWRTCFASISVAAALLMIWVATRLPDFPGQTTEDKKSLMSVGKLPGVASILFVTLTFVLAHNLLYTYIVPLLHRADMQSTVDIILLIFGCCSLASIWLVGIAIDRRMRALAIIACGLFITSVLMFGLWPASRTATYLAVGLWGLAFGGAATIFQTAIARAAPRQTDLAQSMLVTAWNLAIAGGGLMGGVLLESGGVSTFPPAVLALLIPCGLVIFADRRSAFKSRL</sequence>
<keyword evidence="3 6" id="KW-0812">Transmembrane</keyword>
<feature type="transmembrane region" description="Helical" evidence="6">
    <location>
        <begin position="120"/>
        <end position="138"/>
    </location>
</feature>
<dbReference type="InterPro" id="IPR036259">
    <property type="entry name" value="MFS_trans_sf"/>
</dbReference>
<evidence type="ECO:0000256" key="4">
    <source>
        <dbReference type="ARBA" id="ARBA00022989"/>
    </source>
</evidence>